<accession>A0A953HW34</accession>
<protein>
    <submittedName>
        <fullName evidence="1">Uncharacterized protein</fullName>
    </submittedName>
</protein>
<organism evidence="1 2">
    <name type="scientific">Membranihabitans marinus</name>
    <dbReference type="NCBI Taxonomy" id="1227546"/>
    <lineage>
        <taxon>Bacteria</taxon>
        <taxon>Pseudomonadati</taxon>
        <taxon>Bacteroidota</taxon>
        <taxon>Saprospiria</taxon>
        <taxon>Saprospirales</taxon>
        <taxon>Saprospiraceae</taxon>
        <taxon>Membranihabitans</taxon>
    </lineage>
</organism>
<reference evidence="1" key="1">
    <citation type="submission" date="2021-06" db="EMBL/GenBank/DDBJ databases">
        <title>44 bacteria genomes isolated from Dapeng, Shenzhen.</title>
        <authorList>
            <person name="Zheng W."/>
            <person name="Yu S."/>
            <person name="Huang Y."/>
        </authorList>
    </citation>
    <scope>NUCLEOTIDE SEQUENCE</scope>
    <source>
        <strain evidence="1">DP5N28-2</strain>
    </source>
</reference>
<keyword evidence="2" id="KW-1185">Reference proteome</keyword>
<dbReference type="EMBL" id="JAHVHU010000015">
    <property type="protein sequence ID" value="MBY5959555.1"/>
    <property type="molecule type" value="Genomic_DNA"/>
</dbReference>
<dbReference type="AlphaFoldDB" id="A0A953HW34"/>
<dbReference type="RefSeq" id="WP_222581092.1">
    <property type="nucleotide sequence ID" value="NZ_JAHVHU010000015.1"/>
</dbReference>
<sequence>MNVMENGHSLARIEAPVHDCHFMNGMYRGKNETPPMYAIEKAEVKNVTQQNWVKVP</sequence>
<proteinExistence type="predicted"/>
<evidence type="ECO:0000313" key="2">
    <source>
        <dbReference type="Proteomes" id="UP000753961"/>
    </source>
</evidence>
<gene>
    <name evidence="1" type="ORF">KUV50_15490</name>
</gene>
<name>A0A953HW34_9BACT</name>
<evidence type="ECO:0000313" key="1">
    <source>
        <dbReference type="EMBL" id="MBY5959555.1"/>
    </source>
</evidence>
<dbReference type="Proteomes" id="UP000753961">
    <property type="component" value="Unassembled WGS sequence"/>
</dbReference>
<comment type="caution">
    <text evidence="1">The sequence shown here is derived from an EMBL/GenBank/DDBJ whole genome shotgun (WGS) entry which is preliminary data.</text>
</comment>